<evidence type="ECO:0000256" key="1">
    <source>
        <dbReference type="SAM" id="Phobius"/>
    </source>
</evidence>
<dbReference type="AlphaFoldDB" id="A0AA38PFJ8"/>
<organism evidence="3 4">
    <name type="scientific">Lentinula raphanica</name>
    <dbReference type="NCBI Taxonomy" id="153919"/>
    <lineage>
        <taxon>Eukaryota</taxon>
        <taxon>Fungi</taxon>
        <taxon>Dikarya</taxon>
        <taxon>Basidiomycota</taxon>
        <taxon>Agaricomycotina</taxon>
        <taxon>Agaricomycetes</taxon>
        <taxon>Agaricomycetidae</taxon>
        <taxon>Agaricales</taxon>
        <taxon>Marasmiineae</taxon>
        <taxon>Omphalotaceae</taxon>
        <taxon>Lentinula</taxon>
    </lineage>
</organism>
<proteinExistence type="predicted"/>
<keyword evidence="4" id="KW-1185">Reference proteome</keyword>
<dbReference type="PANTHER" id="PTHR37487">
    <property type="entry name" value="CHROMOSOME 1, WHOLE GENOME SHOTGUN SEQUENCE"/>
    <property type="match status" value="1"/>
</dbReference>
<feature type="chain" id="PRO_5041466460" evidence="2">
    <location>
        <begin position="22"/>
        <end position="216"/>
    </location>
</feature>
<keyword evidence="1" id="KW-0812">Transmembrane</keyword>
<keyword evidence="1" id="KW-1133">Transmembrane helix</keyword>
<accession>A0AA38PFJ8</accession>
<evidence type="ECO:0000313" key="3">
    <source>
        <dbReference type="EMBL" id="KAJ3842004.1"/>
    </source>
</evidence>
<keyword evidence="2" id="KW-0732">Signal</keyword>
<name>A0AA38PFJ8_9AGAR</name>
<keyword evidence="1" id="KW-0472">Membrane</keyword>
<comment type="caution">
    <text evidence="3">The sequence shown here is derived from an EMBL/GenBank/DDBJ whole genome shotgun (WGS) entry which is preliminary data.</text>
</comment>
<dbReference type="PANTHER" id="PTHR37487:SF2">
    <property type="entry name" value="EXPRESSED PROTEIN"/>
    <property type="match status" value="1"/>
</dbReference>
<gene>
    <name evidence="3" type="ORF">F5878DRAFT_657998</name>
</gene>
<reference evidence="3" key="1">
    <citation type="submission" date="2022-08" db="EMBL/GenBank/DDBJ databases">
        <authorList>
            <consortium name="DOE Joint Genome Institute"/>
            <person name="Min B."/>
            <person name="Riley R."/>
            <person name="Sierra-Patev S."/>
            <person name="Naranjo-Ortiz M."/>
            <person name="Looney B."/>
            <person name="Konkel Z."/>
            <person name="Slot J.C."/>
            <person name="Sakamoto Y."/>
            <person name="Steenwyk J.L."/>
            <person name="Rokas A."/>
            <person name="Carro J."/>
            <person name="Camarero S."/>
            <person name="Ferreira P."/>
            <person name="Molpeceres G."/>
            <person name="Ruiz-Duenas F.J."/>
            <person name="Serrano A."/>
            <person name="Henrissat B."/>
            <person name="Drula E."/>
            <person name="Hughes K.W."/>
            <person name="Mata J.L."/>
            <person name="Ishikawa N.K."/>
            <person name="Vargas-Isla R."/>
            <person name="Ushijima S."/>
            <person name="Smith C.A."/>
            <person name="Ahrendt S."/>
            <person name="Andreopoulos W."/>
            <person name="He G."/>
            <person name="Labutti K."/>
            <person name="Lipzen A."/>
            <person name="Ng V."/>
            <person name="Sandor L."/>
            <person name="Barry K."/>
            <person name="Martinez A.T."/>
            <person name="Xiao Y."/>
            <person name="Gibbons J.G."/>
            <person name="Terashima K."/>
            <person name="Hibbett D.S."/>
            <person name="Grigoriev I.V."/>
        </authorList>
    </citation>
    <scope>NUCLEOTIDE SEQUENCE</scope>
    <source>
        <strain evidence="3">TFB9207</strain>
    </source>
</reference>
<feature type="signal peptide" evidence="2">
    <location>
        <begin position="1"/>
        <end position="21"/>
    </location>
</feature>
<dbReference type="EMBL" id="MU806020">
    <property type="protein sequence ID" value="KAJ3842004.1"/>
    <property type="molecule type" value="Genomic_DNA"/>
</dbReference>
<dbReference type="Proteomes" id="UP001163846">
    <property type="component" value="Unassembled WGS sequence"/>
</dbReference>
<sequence>MFTTLVTVTLFAVAAINGAAADTTPDVETPSNVTTCAPTNISWTPTTGPYDAIIVASDDPCGDALVDFGVQDGTSVSWTPNIAPGTQVVISVVDGNDEESWSGTITIQQGSDISCVPADALAAASSSAAAASSSAVASSSVASDSASVAVTGTTLVVTGAASTASVSSASASSSAGPLGAVGQDGPLEASSNGAMTLATAPIMVLSAFAGILVLFL</sequence>
<feature type="transmembrane region" description="Helical" evidence="1">
    <location>
        <begin position="194"/>
        <end position="215"/>
    </location>
</feature>
<protein>
    <submittedName>
        <fullName evidence="3">Uncharacterized protein</fullName>
    </submittedName>
</protein>
<evidence type="ECO:0000313" key="4">
    <source>
        <dbReference type="Proteomes" id="UP001163846"/>
    </source>
</evidence>
<evidence type="ECO:0000256" key="2">
    <source>
        <dbReference type="SAM" id="SignalP"/>
    </source>
</evidence>